<evidence type="ECO:0000313" key="11">
    <source>
        <dbReference type="Proteomes" id="UP000177354"/>
    </source>
</evidence>
<sequence length="536" mass="61769">MKKFLLILIIIIAIFLRIWHLDLNPPSLYWDEASLGYNAYSILLSGADEHGEKLPLDRFIAFGDYKPPGYIYSTVFSMAVFGPNEFAVRFPSAMGGILMVILTYFLTKKLLTSVKVSLLASFLLAVSPWSIHLSRAAFEANLAAFFNLAAVFFFLKAKKKASFFILSVIFFVLSFYTFNANRIIAPVFLISLIFIHFKFIRQNLVWYIAGFILAGFFILPSTGFLRSRESRLRFQEVSIFNSIVPVEIANARISNDGNTAIARLIHNRRLLFLADYLKHLSDNFSGRFLFTHGDGNPRLSVQGMGQLYFWELPFAVAGLFFLILYKRSIIPLIFAWMAISVIPAGAARETPHALRIVSILPSYQIITAFGLYRSALWLKDIFSRKNYIAAIFISGIIFVFNFYYYIHLYHIHFPSDWAGQWQYGYKQMVNYVLNIKSRYDRIFITSTLGRPYIFFAFYKPYLPSEFQKEKKVSRDWFGFYEVEALGKISFDTSNLYNASGRILYVGSENKPPVGFRFLATINSSSREPVFYIWEKT</sequence>
<dbReference type="GO" id="GO:0010041">
    <property type="term" value="P:response to iron(III) ion"/>
    <property type="evidence" value="ECO:0007669"/>
    <property type="project" value="TreeGrafter"/>
</dbReference>
<organism evidence="10 11">
    <name type="scientific">Candidatus Gottesmanbacteria bacterium RIFCSPHIGHO2_01_FULL_40_15</name>
    <dbReference type="NCBI Taxonomy" id="1798376"/>
    <lineage>
        <taxon>Bacteria</taxon>
        <taxon>Candidatus Gottesmaniibacteriota</taxon>
    </lineage>
</organism>
<feature type="transmembrane region" description="Helical" evidence="8">
    <location>
        <begin position="353"/>
        <end position="375"/>
    </location>
</feature>
<evidence type="ECO:0000256" key="4">
    <source>
        <dbReference type="ARBA" id="ARBA00022679"/>
    </source>
</evidence>
<evidence type="ECO:0000259" key="9">
    <source>
        <dbReference type="Pfam" id="PF02366"/>
    </source>
</evidence>
<dbReference type="InterPro" id="IPR003342">
    <property type="entry name" value="ArnT-like_N"/>
</dbReference>
<feature type="transmembrane region" description="Helical" evidence="8">
    <location>
        <begin position="86"/>
        <end position="106"/>
    </location>
</feature>
<protein>
    <recommendedName>
        <fullName evidence="9">ArnT-like N-terminal domain-containing protein</fullName>
    </recommendedName>
</protein>
<keyword evidence="5 8" id="KW-0812">Transmembrane</keyword>
<dbReference type="GO" id="GO:0005886">
    <property type="term" value="C:plasma membrane"/>
    <property type="evidence" value="ECO:0007669"/>
    <property type="project" value="UniProtKB-SubCell"/>
</dbReference>
<dbReference type="GO" id="GO:0009103">
    <property type="term" value="P:lipopolysaccharide biosynthetic process"/>
    <property type="evidence" value="ECO:0007669"/>
    <property type="project" value="UniProtKB-ARBA"/>
</dbReference>
<evidence type="ECO:0000256" key="1">
    <source>
        <dbReference type="ARBA" id="ARBA00004651"/>
    </source>
</evidence>
<keyword evidence="3" id="KW-0328">Glycosyltransferase</keyword>
<feature type="transmembrane region" description="Helical" evidence="8">
    <location>
        <begin position="387"/>
        <end position="406"/>
    </location>
</feature>
<reference evidence="10 11" key="1">
    <citation type="journal article" date="2016" name="Nat. Commun.">
        <title>Thousands of microbial genomes shed light on interconnected biogeochemical processes in an aquifer system.</title>
        <authorList>
            <person name="Anantharaman K."/>
            <person name="Brown C.T."/>
            <person name="Hug L.A."/>
            <person name="Sharon I."/>
            <person name="Castelle C.J."/>
            <person name="Probst A.J."/>
            <person name="Thomas B.C."/>
            <person name="Singh A."/>
            <person name="Wilkins M.J."/>
            <person name="Karaoz U."/>
            <person name="Brodie E.L."/>
            <person name="Williams K.H."/>
            <person name="Hubbard S.S."/>
            <person name="Banfield J.F."/>
        </authorList>
    </citation>
    <scope>NUCLEOTIDE SEQUENCE [LARGE SCALE GENOMIC DNA]</scope>
</reference>
<dbReference type="PANTHER" id="PTHR33908:SF3">
    <property type="entry name" value="UNDECAPRENYL PHOSPHATE-ALPHA-4-AMINO-4-DEOXY-L-ARABINOSE ARABINOSYL TRANSFERASE"/>
    <property type="match status" value="1"/>
</dbReference>
<evidence type="ECO:0000256" key="3">
    <source>
        <dbReference type="ARBA" id="ARBA00022676"/>
    </source>
</evidence>
<feature type="transmembrane region" description="Helical" evidence="8">
    <location>
        <begin position="137"/>
        <end position="154"/>
    </location>
</feature>
<keyword evidence="7 8" id="KW-0472">Membrane</keyword>
<name>A0A1F5Z2N1_9BACT</name>
<evidence type="ECO:0000256" key="5">
    <source>
        <dbReference type="ARBA" id="ARBA00022692"/>
    </source>
</evidence>
<feature type="transmembrane region" description="Helical" evidence="8">
    <location>
        <begin position="205"/>
        <end position="225"/>
    </location>
</feature>
<dbReference type="Pfam" id="PF02366">
    <property type="entry name" value="PMT"/>
    <property type="match status" value="1"/>
</dbReference>
<keyword evidence="6 8" id="KW-1133">Transmembrane helix</keyword>
<dbReference type="Proteomes" id="UP000177354">
    <property type="component" value="Unassembled WGS sequence"/>
</dbReference>
<comment type="subcellular location">
    <subcellularLocation>
        <location evidence="1">Cell membrane</location>
        <topology evidence="1">Multi-pass membrane protein</topology>
    </subcellularLocation>
</comment>
<feature type="transmembrane region" description="Helical" evidence="8">
    <location>
        <begin position="329"/>
        <end position="347"/>
    </location>
</feature>
<evidence type="ECO:0000256" key="8">
    <source>
        <dbReference type="SAM" id="Phobius"/>
    </source>
</evidence>
<evidence type="ECO:0000313" key="10">
    <source>
        <dbReference type="EMBL" id="OGG06437.1"/>
    </source>
</evidence>
<dbReference type="InterPro" id="IPR050297">
    <property type="entry name" value="LipidA_mod_glycosyltrf_83"/>
</dbReference>
<feature type="transmembrane region" description="Helical" evidence="8">
    <location>
        <begin position="307"/>
        <end position="324"/>
    </location>
</feature>
<dbReference type="GO" id="GO:0016763">
    <property type="term" value="F:pentosyltransferase activity"/>
    <property type="evidence" value="ECO:0007669"/>
    <property type="project" value="TreeGrafter"/>
</dbReference>
<feature type="transmembrane region" description="Helical" evidence="8">
    <location>
        <begin position="161"/>
        <end position="177"/>
    </location>
</feature>
<keyword evidence="4" id="KW-0808">Transferase</keyword>
<feature type="domain" description="ArnT-like N-terminal" evidence="9">
    <location>
        <begin position="9"/>
        <end position="224"/>
    </location>
</feature>
<dbReference type="GO" id="GO:0006493">
    <property type="term" value="P:protein O-linked glycosylation"/>
    <property type="evidence" value="ECO:0007669"/>
    <property type="project" value="InterPro"/>
</dbReference>
<evidence type="ECO:0000256" key="6">
    <source>
        <dbReference type="ARBA" id="ARBA00022989"/>
    </source>
</evidence>
<dbReference type="PANTHER" id="PTHR33908">
    <property type="entry name" value="MANNOSYLTRANSFERASE YKCB-RELATED"/>
    <property type="match status" value="1"/>
</dbReference>
<comment type="caution">
    <text evidence="10">The sequence shown here is derived from an EMBL/GenBank/DDBJ whole genome shotgun (WGS) entry which is preliminary data.</text>
</comment>
<dbReference type="EMBL" id="MFJF01000015">
    <property type="protein sequence ID" value="OGG06437.1"/>
    <property type="molecule type" value="Genomic_DNA"/>
</dbReference>
<feature type="transmembrane region" description="Helical" evidence="8">
    <location>
        <begin position="113"/>
        <end position="131"/>
    </location>
</feature>
<dbReference type="AlphaFoldDB" id="A0A1F5Z2N1"/>
<evidence type="ECO:0000256" key="2">
    <source>
        <dbReference type="ARBA" id="ARBA00022475"/>
    </source>
</evidence>
<accession>A0A1F5Z2N1</accession>
<keyword evidence="2" id="KW-1003">Cell membrane</keyword>
<dbReference type="GO" id="GO:0000030">
    <property type="term" value="F:mannosyltransferase activity"/>
    <property type="evidence" value="ECO:0007669"/>
    <property type="project" value="InterPro"/>
</dbReference>
<gene>
    <name evidence="10" type="ORF">A2777_05660</name>
</gene>
<evidence type="ECO:0000256" key="7">
    <source>
        <dbReference type="ARBA" id="ARBA00023136"/>
    </source>
</evidence>
<proteinExistence type="predicted"/>